<dbReference type="Gene3D" id="3.30.300.30">
    <property type="match status" value="1"/>
</dbReference>
<dbReference type="Pfam" id="PF16177">
    <property type="entry name" value="ACAS_N"/>
    <property type="match status" value="1"/>
</dbReference>
<dbReference type="RefSeq" id="WP_013681588.1">
    <property type="nucleotide sequence ID" value="NC_015318.1"/>
</dbReference>
<dbReference type="InterPro" id="IPR045851">
    <property type="entry name" value="AMP-bd_C_sf"/>
</dbReference>
<dbReference type="AlphaFoldDB" id="F2LUU2"/>
<dbReference type="PANTHER" id="PTHR24095:SF14">
    <property type="entry name" value="ACETYL-COENZYME A SYNTHETASE 1"/>
    <property type="match status" value="1"/>
</dbReference>
<dbReference type="EC" id="6.2.1.1" evidence="6"/>
<feature type="modified residue" description="N6-acetyllysine" evidence="6">
    <location>
        <position position="625"/>
    </location>
</feature>
<dbReference type="Gene3D" id="3.40.50.12780">
    <property type="entry name" value="N-terminal domain of ligase-like"/>
    <property type="match status" value="1"/>
</dbReference>
<feature type="binding site" evidence="6">
    <location>
        <begin position="422"/>
        <end position="427"/>
    </location>
    <ligand>
        <name>ATP</name>
        <dbReference type="ChEBI" id="CHEBI:30616"/>
    </ligand>
</feature>
<protein>
    <recommendedName>
        <fullName evidence="6">Acetyl-coenzyme A synthetase</fullName>
        <shortName evidence="6">AcCoA synthetase</shortName>
        <shortName evidence="6">Acs</shortName>
        <ecNumber evidence="6">6.2.1.1</ecNumber>
    </recommendedName>
    <alternativeName>
        <fullName evidence="6">Acetate--CoA ligase</fullName>
    </alternativeName>
    <alternativeName>
        <fullName evidence="6">Acyl-activating enzyme</fullName>
    </alternativeName>
</protein>
<dbReference type="FunCoup" id="F2LUU2">
    <property type="interactions" value="378"/>
</dbReference>
<evidence type="ECO:0000259" key="8">
    <source>
        <dbReference type="Pfam" id="PF13193"/>
    </source>
</evidence>
<evidence type="ECO:0000256" key="5">
    <source>
        <dbReference type="ARBA" id="ARBA00022990"/>
    </source>
</evidence>
<comment type="catalytic activity">
    <reaction evidence="6">
        <text>acetate + ATP + CoA = acetyl-CoA + AMP + diphosphate</text>
        <dbReference type="Rhea" id="RHEA:23176"/>
        <dbReference type="ChEBI" id="CHEBI:30089"/>
        <dbReference type="ChEBI" id="CHEBI:30616"/>
        <dbReference type="ChEBI" id="CHEBI:33019"/>
        <dbReference type="ChEBI" id="CHEBI:57287"/>
        <dbReference type="ChEBI" id="CHEBI:57288"/>
        <dbReference type="ChEBI" id="CHEBI:456215"/>
        <dbReference type="EC" id="6.2.1.1"/>
    </reaction>
</comment>
<dbReference type="GO" id="GO:0016208">
    <property type="term" value="F:AMP binding"/>
    <property type="evidence" value="ECO:0007669"/>
    <property type="project" value="InterPro"/>
</dbReference>
<feature type="binding site" evidence="6">
    <location>
        <position position="537"/>
    </location>
    <ligand>
        <name>CoA</name>
        <dbReference type="ChEBI" id="CHEBI:57287"/>
    </ligand>
</feature>
<comment type="function">
    <text evidence="6">Catalyzes the conversion of acetate into acetyl-CoA (AcCoA), an essential intermediate at the junction of anabolic and catabolic pathways. AcsA undergoes a two-step reaction. In the first half reaction, AcsA combines acetate with ATP to form acetyl-adenylate (AcAMP) intermediate. In the second half reaction, it can then transfer the acetyl group from AcAMP to the sulfhydryl group of CoA, forming the product AcCoA.</text>
</comment>
<keyword evidence="3 6" id="KW-0547">Nucleotide-binding</keyword>
<feature type="binding site" evidence="6">
    <location>
        <position position="322"/>
    </location>
    <ligand>
        <name>CoA</name>
        <dbReference type="ChEBI" id="CHEBI:57287"/>
    </ligand>
</feature>
<dbReference type="InterPro" id="IPR020845">
    <property type="entry name" value="AMP-binding_CS"/>
</dbReference>
<dbReference type="NCBIfam" id="TIGR02188">
    <property type="entry name" value="Ac_CoA_lig_AcsA"/>
    <property type="match status" value="1"/>
</dbReference>
<comment type="similarity">
    <text evidence="1 6">Belongs to the ATP-dependent AMP-binding enzyme family.</text>
</comment>
<dbReference type="Proteomes" id="UP000008139">
    <property type="component" value="Chromosome"/>
</dbReference>
<dbReference type="InterPro" id="IPR025110">
    <property type="entry name" value="AMP-bd_C"/>
</dbReference>
<dbReference type="SUPFAM" id="SSF56801">
    <property type="entry name" value="Acetyl-CoA synthetase-like"/>
    <property type="match status" value="1"/>
</dbReference>
<dbReference type="EMBL" id="CP002606">
    <property type="protein sequence ID" value="AEA33547.1"/>
    <property type="molecule type" value="Genomic_DNA"/>
</dbReference>
<dbReference type="CDD" id="cd05966">
    <property type="entry name" value="ACS"/>
    <property type="match status" value="1"/>
</dbReference>
<evidence type="ECO:0000256" key="4">
    <source>
        <dbReference type="ARBA" id="ARBA00022840"/>
    </source>
</evidence>
<dbReference type="STRING" id="760142.Hipma_0577"/>
<dbReference type="PROSITE" id="PS00455">
    <property type="entry name" value="AMP_BINDING"/>
    <property type="match status" value="1"/>
</dbReference>
<evidence type="ECO:0000259" key="9">
    <source>
        <dbReference type="Pfam" id="PF16177"/>
    </source>
</evidence>
<organism evidence="10 11">
    <name type="scientific">Hippea maritima (strain ATCC 700847 / DSM 10411 / MH2)</name>
    <dbReference type="NCBI Taxonomy" id="760142"/>
    <lineage>
        <taxon>Bacteria</taxon>
        <taxon>Pseudomonadati</taxon>
        <taxon>Campylobacterota</taxon>
        <taxon>Desulfurellia</taxon>
        <taxon>Desulfurellales</taxon>
        <taxon>Hippeaceae</taxon>
        <taxon>Hippea</taxon>
    </lineage>
</organism>
<evidence type="ECO:0000256" key="2">
    <source>
        <dbReference type="ARBA" id="ARBA00022598"/>
    </source>
</evidence>
<feature type="binding site" evidence="6">
    <location>
        <position position="540"/>
    </location>
    <ligand>
        <name>ATP</name>
        <dbReference type="ChEBI" id="CHEBI:30616"/>
    </ligand>
</feature>
<reference evidence="10 11" key="1">
    <citation type="journal article" date="2011" name="Stand. Genomic Sci.">
        <title>Complete genome sequence of the thermophilic sulfur-reducer Hippea maritima type strain (MH(2)).</title>
        <authorList>
            <person name="Huntemann M."/>
            <person name="Lu M."/>
            <person name="Nolan M."/>
            <person name="Lapidus A."/>
            <person name="Lucas S."/>
            <person name="Hammon N."/>
            <person name="Deshpande S."/>
            <person name="Cheng J.F."/>
            <person name="Tapia R."/>
            <person name="Han C."/>
            <person name="Goodwin L."/>
            <person name="Pitluck S."/>
            <person name="Liolios K."/>
            <person name="Pagani I."/>
            <person name="Ivanova N."/>
            <person name="Ovchinikova G."/>
            <person name="Pati A."/>
            <person name="Chen A."/>
            <person name="Palaniappan K."/>
            <person name="Land M."/>
            <person name="Hauser L."/>
            <person name="Jeffries C.D."/>
            <person name="Detter J.C."/>
            <person name="Brambilla E.M."/>
            <person name="Rohde M."/>
            <person name="Spring S."/>
            <person name="Goker M."/>
            <person name="Woyke T."/>
            <person name="Bristow J."/>
            <person name="Eisen J.A."/>
            <person name="Markowitz V."/>
            <person name="Hugenholtz P."/>
            <person name="Kyrpides N.C."/>
            <person name="Klenk H.P."/>
            <person name="Mavromatis K."/>
        </authorList>
    </citation>
    <scope>NUCLEOTIDE SEQUENCE [LARGE SCALE GENOMIC DNA]</scope>
    <source>
        <strain evidence="11">ATCC 700847 / DSM 10411 / MH2</strain>
    </source>
</reference>
<keyword evidence="2 6" id="KW-0436">Ligase</keyword>
<proteinExistence type="inferred from homology"/>
<feature type="binding site" evidence="6">
    <location>
        <begin position="200"/>
        <end position="203"/>
    </location>
    <ligand>
        <name>CoA</name>
        <dbReference type="ChEBI" id="CHEBI:57287"/>
    </ligand>
</feature>
<comment type="caution">
    <text evidence="6">Lacks conserved residue(s) required for the propagation of feature annotation.</text>
</comment>
<feature type="binding site" evidence="6">
    <location>
        <position position="553"/>
    </location>
    <ligand>
        <name>Mg(2+)</name>
        <dbReference type="ChEBI" id="CHEBI:18420"/>
    </ligand>
</feature>
<dbReference type="GO" id="GO:0003987">
    <property type="term" value="F:acetate-CoA ligase activity"/>
    <property type="evidence" value="ECO:0007669"/>
    <property type="project" value="UniProtKB-UniRule"/>
</dbReference>
<dbReference type="GO" id="GO:0005524">
    <property type="term" value="F:ATP binding"/>
    <property type="evidence" value="ECO:0007669"/>
    <property type="project" value="UniProtKB-KW"/>
</dbReference>
<dbReference type="NCBIfam" id="NF001208">
    <property type="entry name" value="PRK00174.1"/>
    <property type="match status" value="1"/>
</dbReference>
<gene>
    <name evidence="6" type="primary">acsA</name>
    <name evidence="10" type="ordered locus">Hipma_0577</name>
</gene>
<dbReference type="PANTHER" id="PTHR24095">
    <property type="entry name" value="ACETYL-COENZYME A SYNTHETASE"/>
    <property type="match status" value="1"/>
</dbReference>
<feature type="binding site" evidence="6">
    <location>
        <position position="556"/>
    </location>
    <ligand>
        <name>Mg(2+)</name>
        <dbReference type="ChEBI" id="CHEBI:18420"/>
    </ligand>
</feature>
<keyword evidence="11" id="KW-1185">Reference proteome</keyword>
<feature type="binding site" evidence="6">
    <location>
        <position position="551"/>
    </location>
    <ligand>
        <name>Mg(2+)</name>
        <dbReference type="ChEBI" id="CHEBI:18420"/>
    </ligand>
</feature>
<evidence type="ECO:0000313" key="11">
    <source>
        <dbReference type="Proteomes" id="UP000008139"/>
    </source>
</evidence>
<keyword evidence="6" id="KW-0479">Metal-binding</keyword>
<evidence type="ECO:0000256" key="1">
    <source>
        <dbReference type="ARBA" id="ARBA00006432"/>
    </source>
</evidence>
<dbReference type="GO" id="GO:0019427">
    <property type="term" value="P:acetyl-CoA biosynthetic process from acetate"/>
    <property type="evidence" value="ECO:0007669"/>
    <property type="project" value="UniProtKB-UniRule"/>
</dbReference>
<dbReference type="InterPro" id="IPR000873">
    <property type="entry name" value="AMP-dep_synth/lig_dom"/>
</dbReference>
<evidence type="ECO:0000256" key="6">
    <source>
        <dbReference type="HAMAP-Rule" id="MF_01123"/>
    </source>
</evidence>
<dbReference type="Pfam" id="PF13193">
    <property type="entry name" value="AMP-binding_C"/>
    <property type="match status" value="1"/>
</dbReference>
<feature type="binding site" evidence="6">
    <location>
        <position position="514"/>
    </location>
    <ligand>
        <name>ATP</name>
        <dbReference type="ChEBI" id="CHEBI:30616"/>
    </ligand>
</feature>
<evidence type="ECO:0000259" key="7">
    <source>
        <dbReference type="Pfam" id="PF00501"/>
    </source>
</evidence>
<dbReference type="FunFam" id="3.40.50.12780:FF:000001">
    <property type="entry name" value="Acetyl-coenzyme A synthetase"/>
    <property type="match status" value="1"/>
</dbReference>
<dbReference type="InterPro" id="IPR042099">
    <property type="entry name" value="ANL_N_sf"/>
</dbReference>
<dbReference type="OrthoDB" id="9801302at2"/>
<evidence type="ECO:0000256" key="3">
    <source>
        <dbReference type="ARBA" id="ARBA00022741"/>
    </source>
</evidence>
<dbReference type="eggNOG" id="COG0365">
    <property type="taxonomic scope" value="Bacteria"/>
</dbReference>
<dbReference type="KEGG" id="hmr:Hipma_0577"/>
<dbReference type="InterPro" id="IPR032387">
    <property type="entry name" value="ACAS_N"/>
</dbReference>
<dbReference type="HOGENOM" id="CLU_000022_3_6_7"/>
<dbReference type="InterPro" id="IPR011904">
    <property type="entry name" value="Ac_CoA_lig"/>
</dbReference>
<feature type="binding site" evidence="6">
    <location>
        <begin position="398"/>
        <end position="400"/>
    </location>
    <ligand>
        <name>ATP</name>
        <dbReference type="ChEBI" id="CHEBI:30616"/>
    </ligand>
</feature>
<comment type="PTM">
    <text evidence="6">Acetylated. Deacetylation by the SIR2-homolog deacetylase activates the enzyme.</text>
</comment>
<sequence length="675" mass="76650">MGKQKGVIESKLKENRVFHPSIDFAQKANIDSDEYERLKKWAESDWEGFWKYFAIKKIDWFKRFDDVLDDSNPPFYKFFVGGKLNVSYNCLDRHIKSWRKNKAAIIWESENGDTRIMTYQELYIEVNKFASVLKTLGVKKGDRVLIYMPMIPEAAVAMLASVRIGAVHSVVFGGFSAEALRDRIEDAKPKIIITADGGFRNGKAIPLKSKVDDAMSGVEHKVDYVVVVRHIDRDIHMKPLRDFWYQDLMGDPDYAQIYCQPETMDSEDPLFILYTSGSTGKPKGVVHSTAGYLLWTMLTMKWVFDIKDEDTFWCTADIGWITGHSYGVYGPLAMGSTTVMYEGVPTYPTPAKWWELVEKHSINILYTAPTAIRALMRLGNEWVLKHDLSSLRLLGTVGEPINPEAWMWYYQTVGNERSPIVDTWWQTETGGHMITTVPGAQTAKPGSAGMPLPGIFAEIVDTEGNPINDPNKGGLLVITKPWPSMLRTVWGDDNRFIETYWKKFKNKGYYFAGDGARKDEDGYFWIMGRVDDVLNVSGHRIGTMEVESALVSHRYVAEAAVVGRPDDITGEAIVAFVVLKEGVDKTHHDELVRELREHVQKEIGPIARPQEIIFTDTLPKTRSGKIMRRLLKDIASGKKIEQDISTLEDASVLDKLAELRDKMEEEMNKNGNSKK</sequence>
<dbReference type="InParanoid" id="F2LUU2"/>
<dbReference type="Pfam" id="PF00501">
    <property type="entry name" value="AMP-binding"/>
    <property type="match status" value="1"/>
</dbReference>
<feature type="domain" description="AMP-dependent synthetase/ligase" evidence="7">
    <location>
        <begin position="95"/>
        <end position="481"/>
    </location>
</feature>
<keyword evidence="6" id="KW-0460">Magnesium</keyword>
<evidence type="ECO:0000313" key="10">
    <source>
        <dbReference type="EMBL" id="AEA33547.1"/>
    </source>
</evidence>
<reference evidence="11" key="2">
    <citation type="submission" date="2011-03" db="EMBL/GenBank/DDBJ databases">
        <title>The complete genome of Hippea maritima DSM 10411.</title>
        <authorList>
            <consortium name="US DOE Joint Genome Institute (JGI-PGF)"/>
            <person name="Lucas S."/>
            <person name="Copeland A."/>
            <person name="Lapidus A."/>
            <person name="Bruce D."/>
            <person name="Goodwin L."/>
            <person name="Pitluck S."/>
            <person name="Peters L."/>
            <person name="Kyrpides N."/>
            <person name="Mavromatis K."/>
            <person name="Pagani I."/>
            <person name="Ivanova N."/>
            <person name="Mikhailova N."/>
            <person name="Lu M."/>
            <person name="Detter J.C."/>
            <person name="Tapia R."/>
            <person name="Han C."/>
            <person name="Land M."/>
            <person name="Hauser L."/>
            <person name="Markowitz V."/>
            <person name="Cheng J.-F."/>
            <person name="Hugenholtz P."/>
            <person name="Woyke T."/>
            <person name="Wu D."/>
            <person name="Spring S."/>
            <person name="Schroeder M."/>
            <person name="Brambilla E."/>
            <person name="Klenk H.-P."/>
            <person name="Eisen J.A."/>
        </authorList>
    </citation>
    <scope>NUCLEOTIDE SEQUENCE [LARGE SCALE GENOMIC DNA]</scope>
    <source>
        <strain evidence="11">ATCC 700847 / DSM 10411 / MH2</strain>
    </source>
</reference>
<feature type="domain" description="Acetyl-coenzyme A synthetase N-terminal" evidence="9">
    <location>
        <begin position="35"/>
        <end position="90"/>
    </location>
</feature>
<name>F2LUU2_HIPMA</name>
<dbReference type="GO" id="GO:0005829">
    <property type="term" value="C:cytosol"/>
    <property type="evidence" value="ECO:0007669"/>
    <property type="project" value="TreeGrafter"/>
</dbReference>
<accession>F2LUU2</accession>
<feature type="domain" description="AMP-binding enzyme C-terminal" evidence="8">
    <location>
        <begin position="545"/>
        <end position="625"/>
    </location>
</feature>
<keyword evidence="5 6" id="KW-0007">Acetylation</keyword>
<dbReference type="GO" id="GO:0046872">
    <property type="term" value="F:metal ion binding"/>
    <property type="evidence" value="ECO:0007669"/>
    <property type="project" value="UniProtKB-KW"/>
</dbReference>
<feature type="binding site" evidence="6">
    <location>
        <position position="529"/>
    </location>
    <ligand>
        <name>ATP</name>
        <dbReference type="ChEBI" id="CHEBI:30616"/>
    </ligand>
</feature>
<keyword evidence="4 6" id="KW-0067">ATP-binding</keyword>
<comment type="cofactor">
    <cofactor evidence="6">
        <name>Mg(2+)</name>
        <dbReference type="ChEBI" id="CHEBI:18420"/>
    </cofactor>
</comment>
<dbReference type="HAMAP" id="MF_01123">
    <property type="entry name" value="Ac_CoA_synth"/>
    <property type="match status" value="1"/>
</dbReference>